<keyword evidence="1" id="KW-0472">Membrane</keyword>
<accession>A0A173TZG7</accession>
<keyword evidence="4" id="KW-0675">Receptor</keyword>
<dbReference type="InterPro" id="IPR039426">
    <property type="entry name" value="TonB-dep_rcpt-like"/>
</dbReference>
<organism evidence="4 7">
    <name type="scientific">Bacteroides thetaiotaomicron</name>
    <dbReference type="NCBI Taxonomy" id="818"/>
    <lineage>
        <taxon>Bacteria</taxon>
        <taxon>Pseudomonadati</taxon>
        <taxon>Bacteroidota</taxon>
        <taxon>Bacteroidia</taxon>
        <taxon>Bacteroidales</taxon>
        <taxon>Bacteroidaceae</taxon>
        <taxon>Bacteroides</taxon>
    </lineage>
</organism>
<dbReference type="PROSITE" id="PS52016">
    <property type="entry name" value="TONB_DEPENDENT_REC_3"/>
    <property type="match status" value="1"/>
</dbReference>
<dbReference type="EMBL" id="CP083685">
    <property type="protein sequence ID" value="UYU91469.1"/>
    <property type="molecule type" value="Genomic_DNA"/>
</dbReference>
<dbReference type="NCBIfam" id="TIGR04056">
    <property type="entry name" value="OMP_RagA_SusC"/>
    <property type="match status" value="1"/>
</dbReference>
<dbReference type="Proteomes" id="UP000488521">
    <property type="component" value="Unassembled WGS sequence"/>
</dbReference>
<evidence type="ECO:0000313" key="4">
    <source>
        <dbReference type="EMBL" id="KAB4469305.1"/>
    </source>
</evidence>
<dbReference type="EMBL" id="WCRS01000024">
    <property type="protein sequence ID" value="KAB4469305.1"/>
    <property type="molecule type" value="Genomic_DNA"/>
</dbReference>
<dbReference type="Gene3D" id="2.60.40.1120">
    <property type="entry name" value="Carboxypeptidase-like, regulatory domain"/>
    <property type="match status" value="1"/>
</dbReference>
<evidence type="ECO:0000256" key="2">
    <source>
        <dbReference type="SAM" id="SignalP"/>
    </source>
</evidence>
<reference evidence="5 8" key="2">
    <citation type="submission" date="2021-06" db="EMBL/GenBank/DDBJ databases">
        <title>Interrogation of the integrated mobile genetic elements in gut-associated Bacteroides with a consensus prediction approach.</title>
        <authorList>
            <person name="Campbell D.E."/>
            <person name="Leigh J.R."/>
            <person name="Kim T."/>
            <person name="England W."/>
            <person name="Whitaker R.J."/>
            <person name="Degnan P.H."/>
        </authorList>
    </citation>
    <scope>NUCLEOTIDE SEQUENCE [LARGE SCALE GENOMIC DNA]</scope>
    <source>
        <strain evidence="6">VPI-3443</strain>
        <strain evidence="5 8">WAL8669</strain>
    </source>
</reference>
<feature type="chain" id="PRO_5014250376" evidence="2">
    <location>
        <begin position="31"/>
        <end position="1060"/>
    </location>
</feature>
<comment type="subcellular location">
    <subcellularLocation>
        <location evidence="1">Cell outer membrane</location>
        <topology evidence="1">Multi-pass membrane protein</topology>
    </subcellularLocation>
</comment>
<keyword evidence="1" id="KW-1134">Transmembrane beta strand</keyword>
<dbReference type="Gene3D" id="2.170.130.10">
    <property type="entry name" value="TonB-dependent receptor, plug domain"/>
    <property type="match status" value="1"/>
</dbReference>
<evidence type="ECO:0000313" key="7">
    <source>
        <dbReference type="Proteomes" id="UP000488521"/>
    </source>
</evidence>
<dbReference type="InterPro" id="IPR023996">
    <property type="entry name" value="TonB-dep_OMP_SusC/RagA"/>
</dbReference>
<proteinExistence type="inferred from homology"/>
<keyword evidence="1" id="KW-0813">Transport</keyword>
<reference evidence="4 7" key="1">
    <citation type="journal article" date="2019" name="Nat. Med.">
        <title>A library of human gut bacterial isolates paired with longitudinal multiomics data enables mechanistic microbiome research.</title>
        <authorList>
            <person name="Poyet M."/>
            <person name="Groussin M."/>
            <person name="Gibbons S.M."/>
            <person name="Avila-Pacheco J."/>
            <person name="Jiang X."/>
            <person name="Kearney S.M."/>
            <person name="Perrotta A.R."/>
            <person name="Berdy B."/>
            <person name="Zhao S."/>
            <person name="Lieberman T.D."/>
            <person name="Swanson P.K."/>
            <person name="Smith M."/>
            <person name="Roesemann S."/>
            <person name="Alexander J.E."/>
            <person name="Rich S.A."/>
            <person name="Livny J."/>
            <person name="Vlamakis H."/>
            <person name="Clish C."/>
            <person name="Bullock K."/>
            <person name="Deik A."/>
            <person name="Scott J."/>
            <person name="Pierce K.A."/>
            <person name="Xavier R.J."/>
            <person name="Alm E.J."/>
        </authorList>
    </citation>
    <scope>NUCLEOTIDE SEQUENCE [LARGE SCALE GENOMIC DNA]</scope>
    <source>
        <strain evidence="4 7">BIOML-A156</strain>
    </source>
</reference>
<dbReference type="SUPFAM" id="SSF56935">
    <property type="entry name" value="Porins"/>
    <property type="match status" value="1"/>
</dbReference>
<dbReference type="Pfam" id="PF13715">
    <property type="entry name" value="CarbopepD_reg_2"/>
    <property type="match status" value="1"/>
</dbReference>
<dbReference type="EMBL" id="CP083680">
    <property type="protein sequence ID" value="UYU65591.1"/>
    <property type="molecule type" value="Genomic_DNA"/>
</dbReference>
<evidence type="ECO:0000259" key="3">
    <source>
        <dbReference type="Pfam" id="PF07715"/>
    </source>
</evidence>
<evidence type="ECO:0000313" key="5">
    <source>
        <dbReference type="EMBL" id="UYU65591.1"/>
    </source>
</evidence>
<keyword evidence="1" id="KW-0812">Transmembrane</keyword>
<dbReference type="FunFam" id="2.170.130.10:FF:000003">
    <property type="entry name" value="SusC/RagA family TonB-linked outer membrane protein"/>
    <property type="match status" value="1"/>
</dbReference>
<dbReference type="RefSeq" id="WP_048696784.1">
    <property type="nucleotide sequence ID" value="NZ_BQNN01000001.1"/>
</dbReference>
<dbReference type="NCBIfam" id="TIGR04057">
    <property type="entry name" value="SusC_RagA_signa"/>
    <property type="match status" value="1"/>
</dbReference>
<dbReference type="SUPFAM" id="SSF49464">
    <property type="entry name" value="Carboxypeptidase regulatory domain-like"/>
    <property type="match status" value="1"/>
</dbReference>
<gene>
    <name evidence="4" type="ORF">GAN59_22175</name>
    <name evidence="5" type="ORF">KQP68_18710</name>
    <name evidence="6" type="ORF">KQP74_02215</name>
</gene>
<name>A0A173TZG7_BACT4</name>
<feature type="domain" description="TonB-dependent receptor plug" evidence="3">
    <location>
        <begin position="139"/>
        <end position="249"/>
    </location>
</feature>
<protein>
    <submittedName>
        <fullName evidence="4">TonB-dependent receptor</fullName>
    </submittedName>
</protein>
<dbReference type="InterPro" id="IPR037066">
    <property type="entry name" value="Plug_dom_sf"/>
</dbReference>
<dbReference type="Proteomes" id="UP001162960">
    <property type="component" value="Chromosome"/>
</dbReference>
<keyword evidence="2" id="KW-0732">Signal</keyword>
<dbReference type="AlphaFoldDB" id="A0A173TZG7"/>
<keyword evidence="1" id="KW-0998">Cell outer membrane</keyword>
<sequence length="1060" mass="117984">MRKRKFVVKALQTSGLFLCLSGSICQPCMAVQGQTDKSKSITSVEQTKIKVSGKVIDANGEPLPGASIQVAKSPRGVTTDMDGTFSIDVNKGEKLEISFVGMQPQTIIAESTKEIVITLKENADELDEVQVVAFAKQKKSSVVSSISTIKPAELKVPSSNLTTALAGRMAGIISYQRSGEPGQDNAQFFVRGITSFGAESKKDPLILIDNVEMSSTDLARLQPDDIASFSIMKDATGSALYGSRGANGVILVTTKEGKEGKVNVSARFETSMSAPTRNVELADPITYMKLHNEAVRTRNPLGLVPYSESKIANTIAGKNPMVYPANDWRELLFKDFTLNERFNFSVSGGGKVARYYISATVNQDNGVLKVDGKNNFNNNINLMNYNLRSNVNINLTPTTEVALRFLGNFDDYTGPIDGGSELYKKVMWANPVLFPAVFQPDEKNIKTKNILFGNAENGNYLNPYAEMVKGYKDYSSSNIMAQVELKQKLDFLLEGLTMRAMVNTTRYTYFDISRSYSPYYYAIGVYDKYNDAYTLESLNEGSEALGYSEGQKNVNAAMYMEAAIDYSHTFAKKHDVTGLFVYTMRNYLEGNAGDLQSSLPFRNMGLAGRLTYAYDNRYLFEANFGYNGSERFAKKNRWGFFPSVGAGYLISNENFYKNSSLSKILPKVKIKATYGLVGNDQIGSEQDRFFYLSNVNLNDGGKGMNFGTEGAYSRPGVSISRYENEEIGWETAYKTNLGIELSILDKFEIQADFFSEHRTNILMDRASVPSSMGLQAATRANVGEASGKGFEVAVDYNQYFSNGFWMTGRGNFTYATSEYKVYEEANYEDMPWQSHVGRSLQQTWGYVAERLFVDEYDVANSPVQNFGGDVSTMAGDIKYKDINHDGQITELDKVPIGYPVVPEIIYGFGLSCGWKGFDASVFFQGSARSSFWINPSDTSPFLGKQRALLKAYADDHWSEDNRNIYALWPRLSEKTVENNMQTSTWFMRDGSFLRLKSAEIGYTVPKKKTQKIHLDMVRIYLSGTNLLTFSKFKLWDPEMGGGGLGYPVQRVVNAGIQVNF</sequence>
<evidence type="ECO:0000313" key="8">
    <source>
        <dbReference type="Proteomes" id="UP001156218"/>
    </source>
</evidence>
<evidence type="ECO:0000256" key="1">
    <source>
        <dbReference type="PROSITE-ProRule" id="PRU01360"/>
    </source>
</evidence>
<dbReference type="GO" id="GO:0009279">
    <property type="term" value="C:cell outer membrane"/>
    <property type="evidence" value="ECO:0007669"/>
    <property type="project" value="UniProtKB-SubCell"/>
</dbReference>
<dbReference type="InterPro" id="IPR023997">
    <property type="entry name" value="TonB-dep_OMP_SusC/RagA_CS"/>
</dbReference>
<dbReference type="Proteomes" id="UP001156218">
    <property type="component" value="Chromosome"/>
</dbReference>
<feature type="signal peptide" evidence="2">
    <location>
        <begin position="1"/>
        <end position="30"/>
    </location>
</feature>
<dbReference type="InterPro" id="IPR008969">
    <property type="entry name" value="CarboxyPept-like_regulatory"/>
</dbReference>
<evidence type="ECO:0000313" key="6">
    <source>
        <dbReference type="EMBL" id="UYU91469.1"/>
    </source>
</evidence>
<dbReference type="Pfam" id="PF07715">
    <property type="entry name" value="Plug"/>
    <property type="match status" value="1"/>
</dbReference>
<dbReference type="InterPro" id="IPR012910">
    <property type="entry name" value="Plug_dom"/>
</dbReference>
<comment type="similarity">
    <text evidence="1">Belongs to the TonB-dependent receptor family.</text>
</comment>